<evidence type="ECO:0000313" key="2">
    <source>
        <dbReference type="Proteomes" id="UP000235786"/>
    </source>
</evidence>
<keyword evidence="2" id="KW-1185">Reference proteome</keyword>
<gene>
    <name evidence="1" type="ORF">L207DRAFT_187662</name>
</gene>
<name>A0A2J6R090_HYAVF</name>
<accession>A0A2J6R090</accession>
<dbReference type="Proteomes" id="UP000235786">
    <property type="component" value="Unassembled WGS sequence"/>
</dbReference>
<evidence type="ECO:0008006" key="3">
    <source>
        <dbReference type="Google" id="ProtNLM"/>
    </source>
</evidence>
<dbReference type="OrthoDB" id="5086500at2759"/>
<dbReference type="AlphaFoldDB" id="A0A2J6R090"/>
<reference evidence="1 2" key="1">
    <citation type="submission" date="2016-04" db="EMBL/GenBank/DDBJ databases">
        <title>A degradative enzymes factory behind the ericoid mycorrhizal symbiosis.</title>
        <authorList>
            <consortium name="DOE Joint Genome Institute"/>
            <person name="Martino E."/>
            <person name="Morin E."/>
            <person name="Grelet G."/>
            <person name="Kuo A."/>
            <person name="Kohler A."/>
            <person name="Daghino S."/>
            <person name="Barry K."/>
            <person name="Choi C."/>
            <person name="Cichocki N."/>
            <person name="Clum A."/>
            <person name="Copeland A."/>
            <person name="Hainaut M."/>
            <person name="Haridas S."/>
            <person name="Labutti K."/>
            <person name="Lindquist E."/>
            <person name="Lipzen A."/>
            <person name="Khouja H.-R."/>
            <person name="Murat C."/>
            <person name="Ohm R."/>
            <person name="Olson A."/>
            <person name="Spatafora J."/>
            <person name="Veneault-Fourrey C."/>
            <person name="Henrissat B."/>
            <person name="Grigoriev I."/>
            <person name="Martin F."/>
            <person name="Perotto S."/>
        </authorList>
    </citation>
    <scope>NUCLEOTIDE SEQUENCE [LARGE SCALE GENOMIC DNA]</scope>
    <source>
        <strain evidence="1 2">F</strain>
    </source>
</reference>
<organism evidence="1 2">
    <name type="scientific">Hyaloscypha variabilis (strain UAMH 11265 / GT02V1 / F)</name>
    <name type="common">Meliniomyces variabilis</name>
    <dbReference type="NCBI Taxonomy" id="1149755"/>
    <lineage>
        <taxon>Eukaryota</taxon>
        <taxon>Fungi</taxon>
        <taxon>Dikarya</taxon>
        <taxon>Ascomycota</taxon>
        <taxon>Pezizomycotina</taxon>
        <taxon>Leotiomycetes</taxon>
        <taxon>Helotiales</taxon>
        <taxon>Hyaloscyphaceae</taxon>
        <taxon>Hyaloscypha</taxon>
        <taxon>Hyaloscypha variabilis</taxon>
    </lineage>
</organism>
<sequence length="151" mass="16732">MEAVAALSIACNVMQVISFAHETISLCKRLHQGGLLDEDLANNARHLSSLSASLRDSINAARTPRPLTKEQNGLQAVAERCLEASTKLRLELDKFTMPGSPSGLTTLKTVLSAHFHKKSIKALRKIMNECQCTLQSDLLFQLWYIFLLPIL</sequence>
<dbReference type="EMBL" id="KZ613961">
    <property type="protein sequence ID" value="PMD31899.1"/>
    <property type="molecule type" value="Genomic_DNA"/>
</dbReference>
<proteinExistence type="predicted"/>
<protein>
    <recommendedName>
        <fullName evidence="3">Fungal N-terminal domain-containing protein</fullName>
    </recommendedName>
</protein>
<dbReference type="STRING" id="1149755.A0A2J6R090"/>
<evidence type="ECO:0000313" key="1">
    <source>
        <dbReference type="EMBL" id="PMD31899.1"/>
    </source>
</evidence>